<keyword evidence="3" id="KW-1185">Reference proteome</keyword>
<feature type="transmembrane region" description="Helical" evidence="1">
    <location>
        <begin position="6"/>
        <end position="31"/>
    </location>
</feature>
<sequence length="160" mass="18120">MKKRTVFFLLGGVIVVAILAHMATYFMHIGWSGRMPEAHMMEMGKHHRAFGHHGPQMMRPHSMPMFGWMSFLIQLAFLVIGWVIWKATKGPGKWIGGALMAIGLVALLPKALLAVLAIIAAYVLLRDKTKPTPEFEPFVSPIQNHSFLDEWEKTIQKEEK</sequence>
<protein>
    <submittedName>
        <fullName evidence="2">Uncharacterized protein</fullName>
    </submittedName>
</protein>
<reference evidence="3" key="1">
    <citation type="submission" date="2015-08" db="EMBL/GenBank/DDBJ databases">
        <authorList>
            <person name="Varghese N."/>
        </authorList>
    </citation>
    <scope>NUCLEOTIDE SEQUENCE [LARGE SCALE GENOMIC DNA]</scope>
    <source>
        <strain evidence="3">DSM 27374</strain>
    </source>
</reference>
<proteinExistence type="predicted"/>
<dbReference type="AlphaFoldDB" id="A0A0K6GQI5"/>
<keyword evidence="1" id="KW-0472">Membrane</keyword>
<organism evidence="2 3">
    <name type="scientific">Anoxybacillus suryakundensis</name>
    <dbReference type="NCBI Taxonomy" id="1325335"/>
    <lineage>
        <taxon>Bacteria</taxon>
        <taxon>Bacillati</taxon>
        <taxon>Bacillota</taxon>
        <taxon>Bacilli</taxon>
        <taxon>Bacillales</taxon>
        <taxon>Anoxybacillaceae</taxon>
        <taxon>Anoxybacillus</taxon>
    </lineage>
</organism>
<dbReference type="Proteomes" id="UP000182738">
    <property type="component" value="Unassembled WGS sequence"/>
</dbReference>
<name>A0A0K6GQI5_9BACL</name>
<evidence type="ECO:0000313" key="2">
    <source>
        <dbReference type="EMBL" id="CUA80766.1"/>
    </source>
</evidence>
<evidence type="ECO:0000256" key="1">
    <source>
        <dbReference type="SAM" id="Phobius"/>
    </source>
</evidence>
<keyword evidence="1" id="KW-1133">Transmembrane helix</keyword>
<accession>A0A0K6GQI5</accession>
<feature type="transmembrane region" description="Helical" evidence="1">
    <location>
        <begin position="66"/>
        <end position="85"/>
    </location>
</feature>
<keyword evidence="1" id="KW-0812">Transmembrane</keyword>
<feature type="transmembrane region" description="Helical" evidence="1">
    <location>
        <begin position="97"/>
        <end position="125"/>
    </location>
</feature>
<dbReference type="OrthoDB" id="2970935at2"/>
<dbReference type="STRING" id="1325335.GCA_001418025_02080"/>
<dbReference type="EMBL" id="CYGZ01000014">
    <property type="protein sequence ID" value="CUA80766.1"/>
    <property type="molecule type" value="Genomic_DNA"/>
</dbReference>
<evidence type="ECO:0000313" key="3">
    <source>
        <dbReference type="Proteomes" id="UP000182738"/>
    </source>
</evidence>
<gene>
    <name evidence="2" type="ORF">Ga0061060_11446</name>
</gene>